<dbReference type="EMBL" id="CP002738">
    <property type="protein sequence ID" value="AEF98958.1"/>
    <property type="molecule type" value="Genomic_DNA"/>
</dbReference>
<evidence type="ECO:0000256" key="3">
    <source>
        <dbReference type="ARBA" id="ARBA00023004"/>
    </source>
</evidence>
<name>G0A2E6_METMM</name>
<protein>
    <submittedName>
        <fullName evidence="7">Cytochrome c class I</fullName>
    </submittedName>
</protein>
<dbReference type="SUPFAM" id="SSF46626">
    <property type="entry name" value="Cytochrome c"/>
    <property type="match status" value="1"/>
</dbReference>
<dbReference type="Proteomes" id="UP000008888">
    <property type="component" value="Chromosome"/>
</dbReference>
<dbReference type="PANTHER" id="PTHR30600:SF9">
    <property type="entry name" value="BLR7738 PROTEIN"/>
    <property type="match status" value="1"/>
</dbReference>
<reference evidence="7 8" key="1">
    <citation type="journal article" date="2011" name="J. Bacteriol.">
        <title>Complete Genome Sequence of the Aerobic Marine Methanotroph Methylomonas methanica MC09.</title>
        <authorList>
            <person name="Boden R."/>
            <person name="Cunliffe M."/>
            <person name="Scanlan J."/>
            <person name="Moussard H."/>
            <person name="Kits K.D."/>
            <person name="Klotz M.G."/>
            <person name="Jetten M.S."/>
            <person name="Vuilleumier S."/>
            <person name="Han J."/>
            <person name="Peters L."/>
            <person name="Mikhailova N."/>
            <person name="Teshima H."/>
            <person name="Tapia R."/>
            <person name="Kyrpides N."/>
            <person name="Ivanova N."/>
            <person name="Pagani I."/>
            <person name="Cheng J.F."/>
            <person name="Goodwin L."/>
            <person name="Han C."/>
            <person name="Hauser L."/>
            <person name="Land M.L."/>
            <person name="Lapidus A."/>
            <person name="Lucas S."/>
            <person name="Pitluck S."/>
            <person name="Woyke T."/>
            <person name="Stein L."/>
            <person name="Murrell J.C."/>
        </authorList>
    </citation>
    <scope>NUCLEOTIDE SEQUENCE [LARGE SCALE GENOMIC DNA]</scope>
    <source>
        <strain evidence="7 8">MC09</strain>
    </source>
</reference>
<dbReference type="RefSeq" id="WP_013817230.1">
    <property type="nucleotide sequence ID" value="NC_015572.1"/>
</dbReference>
<gene>
    <name evidence="7" type="ordered locus">Metme_0514</name>
</gene>
<keyword evidence="8" id="KW-1185">Reference proteome</keyword>
<reference key="2">
    <citation type="submission" date="2011-05" db="EMBL/GenBank/DDBJ databases">
        <title>Complete genome sequence of the aerobic marine methanotroph Methylomonas methanica MC09.</title>
        <authorList>
            <person name="Boden R."/>
            <person name="Cunliffe M."/>
            <person name="Scanlan J."/>
            <person name="Moussard H."/>
            <person name="Kits K.D."/>
            <person name="Klotz M."/>
            <person name="Jetten M."/>
            <person name="Vuilleumier S."/>
            <person name="Han J."/>
            <person name="Peters L."/>
            <person name="Mikhailova N."/>
            <person name="Teshima H."/>
            <person name="Tapia R."/>
            <person name="Kyrpides N."/>
            <person name="Ivanova N."/>
            <person name="Pagani I."/>
            <person name="Cheng J.-F."/>
            <person name="Goodwin L."/>
            <person name="Han C."/>
            <person name="Hauser L."/>
            <person name="Land M."/>
            <person name="Lapidus A."/>
            <person name="Lucas S."/>
            <person name="Pitluck S."/>
            <person name="Woyke T."/>
            <person name="Stein L.Y."/>
            <person name="Murrell C."/>
        </authorList>
    </citation>
    <scope>NUCLEOTIDE SEQUENCE</scope>
    <source>
        <strain>MC09</strain>
    </source>
</reference>
<feature type="signal peptide" evidence="5">
    <location>
        <begin position="1"/>
        <end position="26"/>
    </location>
</feature>
<keyword evidence="5" id="KW-0732">Signal</keyword>
<organism evidence="7 8">
    <name type="scientific">Methylomonas methanica (strain DSM 25384 / MC09)</name>
    <dbReference type="NCBI Taxonomy" id="857087"/>
    <lineage>
        <taxon>Bacteria</taxon>
        <taxon>Pseudomonadati</taxon>
        <taxon>Pseudomonadota</taxon>
        <taxon>Gammaproteobacteria</taxon>
        <taxon>Methylococcales</taxon>
        <taxon>Methylococcaceae</taxon>
        <taxon>Methylomonas</taxon>
    </lineage>
</organism>
<dbReference type="Gene3D" id="1.10.760.10">
    <property type="entry name" value="Cytochrome c-like domain"/>
    <property type="match status" value="1"/>
</dbReference>
<dbReference type="PROSITE" id="PS51007">
    <property type="entry name" value="CYTC"/>
    <property type="match status" value="1"/>
</dbReference>
<dbReference type="GO" id="GO:0004130">
    <property type="term" value="F:cytochrome-c peroxidase activity"/>
    <property type="evidence" value="ECO:0007669"/>
    <property type="project" value="TreeGrafter"/>
</dbReference>
<dbReference type="NCBIfam" id="NF040606">
    <property type="entry name" value="CytoC_perox"/>
    <property type="match status" value="1"/>
</dbReference>
<dbReference type="GO" id="GO:0020037">
    <property type="term" value="F:heme binding"/>
    <property type="evidence" value="ECO:0007669"/>
    <property type="project" value="InterPro"/>
</dbReference>
<evidence type="ECO:0000313" key="8">
    <source>
        <dbReference type="Proteomes" id="UP000008888"/>
    </source>
</evidence>
<dbReference type="InterPro" id="IPR036909">
    <property type="entry name" value="Cyt_c-like_dom_sf"/>
</dbReference>
<keyword evidence="3 4" id="KW-0408">Iron</keyword>
<dbReference type="HOGENOM" id="CLU_014386_1_0_6"/>
<dbReference type="STRING" id="857087.Metme_0514"/>
<dbReference type="GO" id="GO:0046872">
    <property type="term" value="F:metal ion binding"/>
    <property type="evidence" value="ECO:0007669"/>
    <property type="project" value="UniProtKB-KW"/>
</dbReference>
<dbReference type="AlphaFoldDB" id="G0A2E6"/>
<evidence type="ECO:0000256" key="2">
    <source>
        <dbReference type="ARBA" id="ARBA00022723"/>
    </source>
</evidence>
<sequence>MKNVRTKLALYTLGGAIAITAGSVLAKDSRSELFKKPDNRVVFLEQGWDREKRAIFYQTSQGSRMLPYEWFLKLEQAKGPIKLSDPANMRKMGYLVDERSAANPDRLPVGFAKDVDPIKGDAIGLTCAACHTGQLQYRGKKIRIDGGQSLGDLEQLQNAILASLSATLEDNKKFKRFSNNVIGRSASVAARGELLNKVKFYRDWWQARIERSRGITPHGPSRTDAFTIIANEVTCWSLAIPENCVTAAAPVQFPFLWNTPDFNWVQYNSSVHSPLGRNVGEVTGVFAEMEIATDGSITSSANINNLYDLEALLTELQAPEWPEDILGPIDRNLADQGSAIFADKCVSCHTEDPQPRTAPNAFGQTFAKVNFDTPLSELKTDSTTALSFATRRAFPGAFTPAAQALGAIGPDGKAPVATLLAISGSTIISEFFTTGDVLRAPIEYLGYRESLSPTIAQITTYKARPLNGVAFTAPYLHNGSVASMYELLLPPNERLKTFYVGNPAFDPVHLGYSTKRTPNAVLLDTAALGNGNSGHEFGTDLTHDERMAVIEYIKTLK</sequence>
<dbReference type="InterPro" id="IPR047758">
    <property type="entry name" value="CytoC_perox"/>
</dbReference>
<dbReference type="PANTHER" id="PTHR30600">
    <property type="entry name" value="CYTOCHROME C PEROXIDASE-RELATED"/>
    <property type="match status" value="1"/>
</dbReference>
<accession>G0A2E6</accession>
<feature type="domain" description="Cytochrome c" evidence="6">
    <location>
        <begin position="332"/>
        <end position="557"/>
    </location>
</feature>
<feature type="chain" id="PRO_5003396797" evidence="5">
    <location>
        <begin position="27"/>
        <end position="557"/>
    </location>
</feature>
<dbReference type="InterPro" id="IPR009056">
    <property type="entry name" value="Cyt_c-like_dom"/>
</dbReference>
<evidence type="ECO:0000313" key="7">
    <source>
        <dbReference type="EMBL" id="AEF98958.1"/>
    </source>
</evidence>
<dbReference type="OrthoDB" id="417271at2"/>
<dbReference type="eggNOG" id="COG2010">
    <property type="taxonomic scope" value="Bacteria"/>
</dbReference>
<dbReference type="Pfam" id="PF21419">
    <property type="entry name" value="RoxA-like_Cyt-c"/>
    <property type="match status" value="1"/>
</dbReference>
<dbReference type="KEGG" id="mmt:Metme_0514"/>
<dbReference type="GO" id="GO:0009055">
    <property type="term" value="F:electron transfer activity"/>
    <property type="evidence" value="ECO:0007669"/>
    <property type="project" value="InterPro"/>
</dbReference>
<evidence type="ECO:0000256" key="4">
    <source>
        <dbReference type="PROSITE-ProRule" id="PRU00433"/>
    </source>
</evidence>
<dbReference type="InterPro" id="IPR051395">
    <property type="entry name" value="Cytochrome_c_Peroxidase/MauG"/>
</dbReference>
<keyword evidence="2 4" id="KW-0479">Metal-binding</keyword>
<keyword evidence="1 4" id="KW-0349">Heme</keyword>
<proteinExistence type="predicted"/>
<evidence type="ECO:0000256" key="1">
    <source>
        <dbReference type="ARBA" id="ARBA00022617"/>
    </source>
</evidence>
<evidence type="ECO:0000259" key="6">
    <source>
        <dbReference type="PROSITE" id="PS51007"/>
    </source>
</evidence>
<reference evidence="8" key="3">
    <citation type="submission" date="2011-05" db="EMBL/GenBank/DDBJ databases">
        <title>Complete sequence of Methylomonas methanica MC09.</title>
        <authorList>
            <consortium name="US DOE Joint Genome Institute"/>
            <person name="Lucas S."/>
            <person name="Han J."/>
            <person name="Lapidus A."/>
            <person name="Cheng J.-F."/>
            <person name="Goodwin L."/>
            <person name="Pitluck S."/>
            <person name="Peters L."/>
            <person name="Mikhailova N."/>
            <person name="Teshima H."/>
            <person name="Han C."/>
            <person name="Tapia R."/>
            <person name="Land M."/>
            <person name="Hauser L."/>
            <person name="Kyrpides N."/>
            <person name="Ivanova N."/>
            <person name="Pagani I."/>
            <person name="Stein L."/>
            <person name="Woyke T."/>
        </authorList>
    </citation>
    <scope>NUCLEOTIDE SEQUENCE [LARGE SCALE GENOMIC DNA]</scope>
    <source>
        <strain evidence="8">MC09</strain>
    </source>
</reference>
<evidence type="ECO:0000256" key="5">
    <source>
        <dbReference type="SAM" id="SignalP"/>
    </source>
</evidence>